<organism evidence="8 9">
    <name type="scientific">Amycolatopsis pithecellobii</name>
    <dbReference type="NCBI Taxonomy" id="664692"/>
    <lineage>
        <taxon>Bacteria</taxon>
        <taxon>Bacillati</taxon>
        <taxon>Actinomycetota</taxon>
        <taxon>Actinomycetes</taxon>
        <taxon>Pseudonocardiales</taxon>
        <taxon>Pseudonocardiaceae</taxon>
        <taxon>Amycolatopsis</taxon>
    </lineage>
</organism>
<feature type="transmembrane region" description="Helical" evidence="6">
    <location>
        <begin position="412"/>
        <end position="431"/>
    </location>
</feature>
<dbReference type="InterPro" id="IPR011701">
    <property type="entry name" value="MFS"/>
</dbReference>
<name>A0A6N7Z0P3_9PSEU</name>
<dbReference type="SUPFAM" id="SSF103473">
    <property type="entry name" value="MFS general substrate transporter"/>
    <property type="match status" value="1"/>
</dbReference>
<proteinExistence type="predicted"/>
<dbReference type="FunFam" id="1.20.1250.20:FF:000018">
    <property type="entry name" value="MFS transporter permease"/>
    <property type="match status" value="1"/>
</dbReference>
<dbReference type="PANTHER" id="PTHR43791:SF36">
    <property type="entry name" value="TRANSPORTER, PUTATIVE (AFU_ORTHOLOGUE AFUA_6G08340)-RELATED"/>
    <property type="match status" value="1"/>
</dbReference>
<dbReference type="RefSeq" id="WP_154755419.1">
    <property type="nucleotide sequence ID" value="NZ_WMBA01000004.1"/>
</dbReference>
<evidence type="ECO:0000313" key="9">
    <source>
        <dbReference type="Proteomes" id="UP000440096"/>
    </source>
</evidence>
<feature type="transmembrane region" description="Helical" evidence="6">
    <location>
        <begin position="152"/>
        <end position="173"/>
    </location>
</feature>
<reference evidence="8 9" key="1">
    <citation type="submission" date="2019-11" db="EMBL/GenBank/DDBJ databases">
        <title>Draft genome of Amycolatopsis RM579.</title>
        <authorList>
            <person name="Duangmal K."/>
            <person name="Mingma R."/>
        </authorList>
    </citation>
    <scope>NUCLEOTIDE SEQUENCE [LARGE SCALE GENOMIC DNA]</scope>
    <source>
        <strain evidence="8 9">RM579</strain>
    </source>
</reference>
<feature type="transmembrane region" description="Helical" evidence="6">
    <location>
        <begin position="113"/>
        <end position="140"/>
    </location>
</feature>
<dbReference type="PANTHER" id="PTHR43791">
    <property type="entry name" value="PERMEASE-RELATED"/>
    <property type="match status" value="1"/>
</dbReference>
<evidence type="ECO:0000313" key="8">
    <source>
        <dbReference type="EMBL" id="MTD53170.1"/>
    </source>
</evidence>
<dbReference type="GO" id="GO:0022857">
    <property type="term" value="F:transmembrane transporter activity"/>
    <property type="evidence" value="ECO:0007669"/>
    <property type="project" value="InterPro"/>
</dbReference>
<feature type="transmembrane region" description="Helical" evidence="6">
    <location>
        <begin position="376"/>
        <end position="400"/>
    </location>
</feature>
<keyword evidence="5 6" id="KW-0472">Membrane</keyword>
<dbReference type="Pfam" id="PF07690">
    <property type="entry name" value="MFS_1"/>
    <property type="match status" value="2"/>
</dbReference>
<feature type="transmembrane region" description="Helical" evidence="6">
    <location>
        <begin position="53"/>
        <end position="74"/>
    </location>
</feature>
<dbReference type="InterPro" id="IPR036259">
    <property type="entry name" value="MFS_trans_sf"/>
</dbReference>
<feature type="transmembrane region" description="Helical" evidence="6">
    <location>
        <begin position="185"/>
        <end position="207"/>
    </location>
</feature>
<feature type="transmembrane region" description="Helical" evidence="6">
    <location>
        <begin position="21"/>
        <end position="41"/>
    </location>
</feature>
<feature type="transmembrane region" description="Helical" evidence="6">
    <location>
        <begin position="291"/>
        <end position="310"/>
    </location>
</feature>
<gene>
    <name evidence="8" type="ORF">GKO32_04135</name>
</gene>
<dbReference type="PROSITE" id="PS50850">
    <property type="entry name" value="MFS"/>
    <property type="match status" value="1"/>
</dbReference>
<evidence type="ECO:0000256" key="2">
    <source>
        <dbReference type="ARBA" id="ARBA00022448"/>
    </source>
</evidence>
<comment type="caution">
    <text evidence="8">The sequence shown here is derived from an EMBL/GenBank/DDBJ whole genome shotgun (WGS) entry which is preliminary data.</text>
</comment>
<feature type="transmembrane region" description="Helical" evidence="6">
    <location>
        <begin position="86"/>
        <end position="107"/>
    </location>
</feature>
<dbReference type="OrthoDB" id="9773957at2"/>
<evidence type="ECO:0000256" key="1">
    <source>
        <dbReference type="ARBA" id="ARBA00004651"/>
    </source>
</evidence>
<evidence type="ECO:0000256" key="4">
    <source>
        <dbReference type="ARBA" id="ARBA00022989"/>
    </source>
</evidence>
<protein>
    <submittedName>
        <fullName evidence="8">MFS transporter</fullName>
    </submittedName>
</protein>
<comment type="subcellular location">
    <subcellularLocation>
        <location evidence="1">Cell membrane</location>
        <topology evidence="1">Multi-pass membrane protein</topology>
    </subcellularLocation>
</comment>
<keyword evidence="9" id="KW-1185">Reference proteome</keyword>
<feature type="transmembrane region" description="Helical" evidence="6">
    <location>
        <begin position="251"/>
        <end position="279"/>
    </location>
</feature>
<keyword evidence="3 6" id="KW-0812">Transmembrane</keyword>
<dbReference type="AlphaFoldDB" id="A0A6N7Z0P3"/>
<feature type="transmembrane region" description="Helical" evidence="6">
    <location>
        <begin position="322"/>
        <end position="340"/>
    </location>
</feature>
<dbReference type="GO" id="GO:0005886">
    <property type="term" value="C:plasma membrane"/>
    <property type="evidence" value="ECO:0007669"/>
    <property type="project" value="UniProtKB-SubCell"/>
</dbReference>
<evidence type="ECO:0000256" key="3">
    <source>
        <dbReference type="ARBA" id="ARBA00022692"/>
    </source>
</evidence>
<dbReference type="CDD" id="cd17319">
    <property type="entry name" value="MFS_ExuT_GudP_like"/>
    <property type="match status" value="1"/>
</dbReference>
<dbReference type="InterPro" id="IPR020846">
    <property type="entry name" value="MFS_dom"/>
</dbReference>
<dbReference type="Gene3D" id="1.20.1250.20">
    <property type="entry name" value="MFS general substrate transporter like domains"/>
    <property type="match status" value="2"/>
</dbReference>
<keyword evidence="4 6" id="KW-1133">Transmembrane helix</keyword>
<feature type="domain" description="Major facilitator superfamily (MFS) profile" evidence="7">
    <location>
        <begin position="23"/>
        <end position="436"/>
    </location>
</feature>
<accession>A0A6N7Z0P3</accession>
<feature type="transmembrane region" description="Helical" evidence="6">
    <location>
        <begin position="346"/>
        <end position="369"/>
    </location>
</feature>
<sequence length="459" mass="49314">MAADDVLDRVDPGKLNRKISLRLLPFLGLLMFVAYLDRISLSYAGPYGMNKELGLTATTFGLAAGIFFVGYILLEVPSNVAMYRFGARIWLARIIVTWGVIQILTAFTPNATILYILRFLLGLTEAGFTPGVLLYLTFWFSREYRGRAISRFLFSVMVATVAGAPLSFWLISIGNAGHPFGLTGWRFLILMTGVPAVILGVIAWFYLDDGPQQASWLSPAEKADIQARLDAKPAHTPSSHSVRTVLRRGRVWLLGLCYFSFTYGAFALTFFLPAIVAGFQKQFNVHYSLSQAAWITAIPFAFGGAAQLWFGRHADRKGRPGLHVAVAAVIGVAGGIAATFATNPITLIVCLCLMAIGITGATPLILVVAAELYGGVAAAAAVALVNTIGVTAGFFGPYVTGWLRDLTGSQNAGIILISVLLAISSVIAILIDRRWRAAGPAVVGPATAKGRVPVEEDRL</sequence>
<evidence type="ECO:0000256" key="5">
    <source>
        <dbReference type="ARBA" id="ARBA00023136"/>
    </source>
</evidence>
<keyword evidence="2" id="KW-0813">Transport</keyword>
<dbReference type="Proteomes" id="UP000440096">
    <property type="component" value="Unassembled WGS sequence"/>
</dbReference>
<evidence type="ECO:0000259" key="7">
    <source>
        <dbReference type="PROSITE" id="PS50850"/>
    </source>
</evidence>
<evidence type="ECO:0000256" key="6">
    <source>
        <dbReference type="SAM" id="Phobius"/>
    </source>
</evidence>
<dbReference type="EMBL" id="WMBA01000004">
    <property type="protein sequence ID" value="MTD53170.1"/>
    <property type="molecule type" value="Genomic_DNA"/>
</dbReference>